<evidence type="ECO:0000313" key="1">
    <source>
        <dbReference type="EMBL" id="JAH77468.1"/>
    </source>
</evidence>
<name>A0A0E9VJR2_ANGAN</name>
<dbReference type="AlphaFoldDB" id="A0A0E9VJR2"/>
<reference evidence="1" key="1">
    <citation type="submission" date="2014-11" db="EMBL/GenBank/DDBJ databases">
        <authorList>
            <person name="Amaro Gonzalez C."/>
        </authorList>
    </citation>
    <scope>NUCLEOTIDE SEQUENCE</scope>
</reference>
<organism evidence="1">
    <name type="scientific">Anguilla anguilla</name>
    <name type="common">European freshwater eel</name>
    <name type="synonym">Muraena anguilla</name>
    <dbReference type="NCBI Taxonomy" id="7936"/>
    <lineage>
        <taxon>Eukaryota</taxon>
        <taxon>Metazoa</taxon>
        <taxon>Chordata</taxon>
        <taxon>Craniata</taxon>
        <taxon>Vertebrata</taxon>
        <taxon>Euteleostomi</taxon>
        <taxon>Actinopterygii</taxon>
        <taxon>Neopterygii</taxon>
        <taxon>Teleostei</taxon>
        <taxon>Anguilliformes</taxon>
        <taxon>Anguillidae</taxon>
        <taxon>Anguilla</taxon>
    </lineage>
</organism>
<reference evidence="1" key="2">
    <citation type="journal article" date="2015" name="Fish Shellfish Immunol.">
        <title>Early steps in the European eel (Anguilla anguilla)-Vibrio vulnificus interaction in the gills: Role of the RtxA13 toxin.</title>
        <authorList>
            <person name="Callol A."/>
            <person name="Pajuelo D."/>
            <person name="Ebbesson L."/>
            <person name="Teles M."/>
            <person name="MacKenzie S."/>
            <person name="Amaro C."/>
        </authorList>
    </citation>
    <scope>NUCLEOTIDE SEQUENCE</scope>
</reference>
<dbReference type="EMBL" id="GBXM01031109">
    <property type="protein sequence ID" value="JAH77468.1"/>
    <property type="molecule type" value="Transcribed_RNA"/>
</dbReference>
<proteinExistence type="predicted"/>
<protein>
    <submittedName>
        <fullName evidence="1">Uncharacterized protein</fullName>
    </submittedName>
</protein>
<sequence length="22" mass="2579">MCYIISNLRFYLHVDNSNCSVS</sequence>
<accession>A0A0E9VJR2</accession>